<evidence type="ECO:0000313" key="2">
    <source>
        <dbReference type="EMBL" id="ADD68522.1"/>
    </source>
</evidence>
<dbReference type="HOGENOM" id="CLU_136729_0_0_0"/>
<dbReference type="OrthoDB" id="9803427at2"/>
<dbReference type="InterPro" id="IPR036760">
    <property type="entry name" value="SspB-like_sf"/>
</dbReference>
<keyword evidence="3" id="KW-1185">Reference proteome</keyword>
<dbReference type="AlphaFoldDB" id="D4H0K9"/>
<dbReference type="PaxDb" id="522772-Dacet_1758"/>
<dbReference type="Proteomes" id="UP000002012">
    <property type="component" value="Chromosome"/>
</dbReference>
<gene>
    <name evidence="2" type="ordered locus">Dacet_1758</name>
</gene>
<dbReference type="InParanoid" id="D4H0K9"/>
<feature type="region of interest" description="Disordered" evidence="1">
    <location>
        <begin position="109"/>
        <end position="134"/>
    </location>
</feature>
<organism evidence="2 3">
    <name type="scientific">Denitrovibrio acetiphilus (strain DSM 12809 / NBRC 114555 / N2460)</name>
    <dbReference type="NCBI Taxonomy" id="522772"/>
    <lineage>
        <taxon>Bacteria</taxon>
        <taxon>Pseudomonadati</taxon>
        <taxon>Deferribacterota</taxon>
        <taxon>Deferribacteres</taxon>
        <taxon>Deferribacterales</taxon>
        <taxon>Geovibrionaceae</taxon>
        <taxon>Denitrovibrio</taxon>
    </lineage>
</organism>
<dbReference type="Pfam" id="PF04386">
    <property type="entry name" value="SspB"/>
    <property type="match status" value="1"/>
</dbReference>
<dbReference type="SUPFAM" id="SSF101738">
    <property type="entry name" value="SspB-like"/>
    <property type="match status" value="1"/>
</dbReference>
<dbReference type="RefSeq" id="WP_013011033.1">
    <property type="nucleotide sequence ID" value="NC_013943.1"/>
</dbReference>
<reference evidence="2 3" key="1">
    <citation type="journal article" date="2010" name="Stand. Genomic Sci.">
        <title>Complete genome sequence of Denitrovibrio acetiphilus type strain (N2460).</title>
        <authorList>
            <person name="Kiss H."/>
            <person name="Lang E."/>
            <person name="Lapidus A."/>
            <person name="Copeland A."/>
            <person name="Nolan M."/>
            <person name="Glavina Del Rio T."/>
            <person name="Chen F."/>
            <person name="Lucas S."/>
            <person name="Tice H."/>
            <person name="Cheng J.F."/>
            <person name="Han C."/>
            <person name="Goodwin L."/>
            <person name="Pitluck S."/>
            <person name="Liolios K."/>
            <person name="Pati A."/>
            <person name="Ivanova N."/>
            <person name="Mavromatis K."/>
            <person name="Chen A."/>
            <person name="Palaniappan K."/>
            <person name="Land M."/>
            <person name="Hauser L."/>
            <person name="Chang Y.J."/>
            <person name="Jeffries C.D."/>
            <person name="Detter J.C."/>
            <person name="Brettin T."/>
            <person name="Spring S."/>
            <person name="Rohde M."/>
            <person name="Goker M."/>
            <person name="Woyke T."/>
            <person name="Bristow J."/>
            <person name="Eisen J.A."/>
            <person name="Markowitz V."/>
            <person name="Hugenholtz P."/>
            <person name="Kyrpides N.C."/>
            <person name="Klenk H.P."/>
        </authorList>
    </citation>
    <scope>NUCLEOTIDE SEQUENCE [LARGE SCALE GENOMIC DNA]</scope>
    <source>
        <strain evidence="3">DSM 12809 / NBRC 114555 / N2460</strain>
    </source>
</reference>
<accession>D4H0K9</accession>
<proteinExistence type="predicted"/>
<feature type="compositionally biased region" description="Acidic residues" evidence="1">
    <location>
        <begin position="109"/>
        <end position="119"/>
    </location>
</feature>
<dbReference type="eggNOG" id="COG2969">
    <property type="taxonomic scope" value="Bacteria"/>
</dbReference>
<dbReference type="InterPro" id="IPR007481">
    <property type="entry name" value="SspB"/>
</dbReference>
<evidence type="ECO:0000313" key="3">
    <source>
        <dbReference type="Proteomes" id="UP000002012"/>
    </source>
</evidence>
<dbReference type="KEGG" id="dap:Dacet_1758"/>
<dbReference type="EMBL" id="CP001968">
    <property type="protein sequence ID" value="ADD68522.1"/>
    <property type="molecule type" value="Genomic_DNA"/>
</dbReference>
<dbReference type="STRING" id="522772.Dacet_1758"/>
<name>D4H0K9_DENA2</name>
<evidence type="ECO:0000256" key="1">
    <source>
        <dbReference type="SAM" id="MobiDB-lite"/>
    </source>
</evidence>
<evidence type="ECO:0008006" key="4">
    <source>
        <dbReference type="Google" id="ProtNLM"/>
    </source>
</evidence>
<dbReference type="Gene3D" id="2.30.30.220">
    <property type="entry name" value="SspB-like"/>
    <property type="match status" value="1"/>
</dbReference>
<sequence>MNQFRQNIFQEILKNYEKFYVHLMPHPELIIGVRGLLGDENKNGLVLVFGPHSYDKLSLESDCITVNMKFSGSWESLYIPLNAVSAIFNDPVKPEFMFSFKPVVRTEGSEETVMDDPADNDSGGKILEFPKRKN</sequence>
<protein>
    <recommendedName>
        <fullName evidence="4">Stringent starvation protein B</fullName>
    </recommendedName>
</protein>